<comment type="similarity">
    <text evidence="2">Belongs to the GSP N family.</text>
</comment>
<dbReference type="AlphaFoldDB" id="A0A5C8Z572"/>
<evidence type="ECO:0000313" key="12">
    <source>
        <dbReference type="EMBL" id="TXR53265.1"/>
    </source>
</evidence>
<evidence type="ECO:0000256" key="1">
    <source>
        <dbReference type="ARBA" id="ARBA00004533"/>
    </source>
</evidence>
<keyword evidence="6" id="KW-0997">Cell inner membrane</keyword>
<evidence type="ECO:0000256" key="4">
    <source>
        <dbReference type="ARBA" id="ARBA00022448"/>
    </source>
</evidence>
<keyword evidence="9 11" id="KW-0472">Membrane</keyword>
<dbReference type="EMBL" id="VKAD01000001">
    <property type="protein sequence ID" value="TXR53265.1"/>
    <property type="molecule type" value="Genomic_DNA"/>
</dbReference>
<evidence type="ECO:0000256" key="8">
    <source>
        <dbReference type="ARBA" id="ARBA00022927"/>
    </source>
</evidence>
<dbReference type="InterPro" id="IPR022792">
    <property type="entry name" value="T2SS_protein-GspN"/>
</dbReference>
<protein>
    <recommendedName>
        <fullName evidence="3">Type II secretion system protein N</fullName>
    </recommendedName>
    <alternativeName>
        <fullName evidence="10">General secretion pathway protein N</fullName>
    </alternativeName>
</protein>
<evidence type="ECO:0000256" key="10">
    <source>
        <dbReference type="ARBA" id="ARBA00030772"/>
    </source>
</evidence>
<dbReference type="GO" id="GO:0005886">
    <property type="term" value="C:plasma membrane"/>
    <property type="evidence" value="ECO:0007669"/>
    <property type="project" value="UniProtKB-SubCell"/>
</dbReference>
<keyword evidence="5" id="KW-1003">Cell membrane</keyword>
<keyword evidence="7 11" id="KW-0812">Transmembrane</keyword>
<comment type="subcellular location">
    <subcellularLocation>
        <location evidence="1">Cell inner membrane</location>
    </subcellularLocation>
</comment>
<proteinExistence type="inferred from homology"/>
<dbReference type="Proteomes" id="UP000321764">
    <property type="component" value="Unassembled WGS sequence"/>
</dbReference>
<keyword evidence="4" id="KW-0813">Transport</keyword>
<dbReference type="Pfam" id="PF01203">
    <property type="entry name" value="T2SSN"/>
    <property type="match status" value="1"/>
</dbReference>
<dbReference type="GO" id="GO:0015628">
    <property type="term" value="P:protein secretion by the type II secretion system"/>
    <property type="evidence" value="ECO:0007669"/>
    <property type="project" value="InterPro"/>
</dbReference>
<evidence type="ECO:0000256" key="11">
    <source>
        <dbReference type="SAM" id="Phobius"/>
    </source>
</evidence>
<evidence type="ECO:0000256" key="6">
    <source>
        <dbReference type="ARBA" id="ARBA00022519"/>
    </source>
</evidence>
<feature type="transmembrane region" description="Helical" evidence="11">
    <location>
        <begin position="12"/>
        <end position="39"/>
    </location>
</feature>
<keyword evidence="11" id="KW-1133">Transmembrane helix</keyword>
<dbReference type="OrthoDB" id="7055751at2"/>
<keyword evidence="8" id="KW-0653">Protein transport</keyword>
<evidence type="ECO:0000256" key="2">
    <source>
        <dbReference type="ARBA" id="ARBA00007208"/>
    </source>
</evidence>
<evidence type="ECO:0000256" key="3">
    <source>
        <dbReference type="ARBA" id="ARBA00021563"/>
    </source>
</evidence>
<reference evidence="12 13" key="1">
    <citation type="submission" date="2019-07" db="EMBL/GenBank/DDBJ databases">
        <title>Reinekea sp. strain SSH23 genome sequencing and assembly.</title>
        <authorList>
            <person name="Kim I."/>
        </authorList>
    </citation>
    <scope>NUCLEOTIDE SEQUENCE [LARGE SCALE GENOMIC DNA]</scope>
    <source>
        <strain evidence="12 13">SSH23</strain>
    </source>
</reference>
<organism evidence="12 13">
    <name type="scientific">Reinekea thalattae</name>
    <dbReference type="NCBI Taxonomy" id="2593301"/>
    <lineage>
        <taxon>Bacteria</taxon>
        <taxon>Pseudomonadati</taxon>
        <taxon>Pseudomonadota</taxon>
        <taxon>Gammaproteobacteria</taxon>
        <taxon>Oceanospirillales</taxon>
        <taxon>Saccharospirillaceae</taxon>
        <taxon>Reinekea</taxon>
    </lineage>
</organism>
<gene>
    <name evidence="12" type="ORF">FME95_01445</name>
</gene>
<comment type="caution">
    <text evidence="12">The sequence shown here is derived from an EMBL/GenBank/DDBJ whole genome shotgun (WGS) entry which is preliminary data.</text>
</comment>
<evidence type="ECO:0000256" key="7">
    <source>
        <dbReference type="ARBA" id="ARBA00022692"/>
    </source>
</evidence>
<dbReference type="GO" id="GO:0015627">
    <property type="term" value="C:type II protein secretion system complex"/>
    <property type="evidence" value="ECO:0007669"/>
    <property type="project" value="InterPro"/>
</dbReference>
<name>A0A5C8Z572_9GAMM</name>
<sequence length="254" mass="28180">MCLKSSHVFMKFFNIKLVIIFVASYLLVLVVTAPIQWWLPKIIQPAPSTGILLQNPQGNIWQGQVHVLSREVQPVTVSWDLSPYKLILLQAAVDFSLSGQDIALTGKASFSPLGMRLRQLSGYADEPFVAPLMQQYKTQVTGRLTVQQLAFNLGWNHSIGDLEGQLVWSGGNAQMSVNRRQQTYQVPMMMLNLQGDSDGWLGQVLGSQQQSFMTLSLTPEGRASISVKRLLAEALSIQLPGSTESILDFSQQVF</sequence>
<keyword evidence="13" id="KW-1185">Reference proteome</keyword>
<evidence type="ECO:0000256" key="9">
    <source>
        <dbReference type="ARBA" id="ARBA00023136"/>
    </source>
</evidence>
<evidence type="ECO:0000313" key="13">
    <source>
        <dbReference type="Proteomes" id="UP000321764"/>
    </source>
</evidence>
<evidence type="ECO:0000256" key="5">
    <source>
        <dbReference type="ARBA" id="ARBA00022475"/>
    </source>
</evidence>
<accession>A0A5C8Z572</accession>